<dbReference type="GO" id="GO:0007165">
    <property type="term" value="P:signal transduction"/>
    <property type="evidence" value="ECO:0007669"/>
    <property type="project" value="InterPro"/>
</dbReference>
<dbReference type="PROSITE" id="PS50883">
    <property type="entry name" value="EAL"/>
    <property type="match status" value="1"/>
</dbReference>
<dbReference type="Pfam" id="PF00563">
    <property type="entry name" value="EAL"/>
    <property type="match status" value="1"/>
</dbReference>
<dbReference type="PROSITE" id="PS50885">
    <property type="entry name" value="HAMP"/>
    <property type="match status" value="1"/>
</dbReference>
<dbReference type="InterPro" id="IPR001633">
    <property type="entry name" value="EAL_dom"/>
</dbReference>
<dbReference type="NCBIfam" id="TIGR00254">
    <property type="entry name" value="GGDEF"/>
    <property type="match status" value="1"/>
</dbReference>
<dbReference type="Pfam" id="PF00672">
    <property type="entry name" value="HAMP"/>
    <property type="match status" value="1"/>
</dbReference>
<comment type="caution">
    <text evidence="4">The sequence shown here is derived from an EMBL/GenBank/DDBJ whole genome shotgun (WGS) entry which is preliminary data.</text>
</comment>
<dbReference type="InterPro" id="IPR029787">
    <property type="entry name" value="Nucleotide_cyclase"/>
</dbReference>
<reference evidence="4 5" key="1">
    <citation type="submission" date="2019-03" db="EMBL/GenBank/DDBJ databases">
        <title>Genomic Encyclopedia of Archaeal and Bacterial Type Strains, Phase II (KMG-II): from individual species to whole genera.</title>
        <authorList>
            <person name="Goeker M."/>
        </authorList>
    </citation>
    <scope>NUCLEOTIDE SEQUENCE [LARGE SCALE GENOMIC DNA]</scope>
    <source>
        <strain evidence="4 5">DSM 27697</strain>
    </source>
</reference>
<dbReference type="CDD" id="cd01948">
    <property type="entry name" value="EAL"/>
    <property type="match status" value="1"/>
</dbReference>
<dbReference type="InterPro" id="IPR000160">
    <property type="entry name" value="GGDEF_dom"/>
</dbReference>
<dbReference type="PROSITE" id="PS50887">
    <property type="entry name" value="GGDEF"/>
    <property type="match status" value="1"/>
</dbReference>
<dbReference type="SUPFAM" id="SSF158472">
    <property type="entry name" value="HAMP domain-like"/>
    <property type="match status" value="1"/>
</dbReference>
<dbReference type="PANTHER" id="PTHR44757">
    <property type="entry name" value="DIGUANYLATE CYCLASE DGCP"/>
    <property type="match status" value="1"/>
</dbReference>
<organism evidence="4 5">
    <name type="scientific">Marinobacterium mangrovicola</name>
    <dbReference type="NCBI Taxonomy" id="1476959"/>
    <lineage>
        <taxon>Bacteria</taxon>
        <taxon>Pseudomonadati</taxon>
        <taxon>Pseudomonadota</taxon>
        <taxon>Gammaproteobacteria</taxon>
        <taxon>Oceanospirillales</taxon>
        <taxon>Oceanospirillaceae</taxon>
        <taxon>Marinobacterium</taxon>
    </lineage>
</organism>
<evidence type="ECO:0000259" key="3">
    <source>
        <dbReference type="PROSITE" id="PS50887"/>
    </source>
</evidence>
<dbReference type="GO" id="GO:0016020">
    <property type="term" value="C:membrane"/>
    <property type="evidence" value="ECO:0007669"/>
    <property type="project" value="InterPro"/>
</dbReference>
<evidence type="ECO:0000313" key="5">
    <source>
        <dbReference type="Proteomes" id="UP000294546"/>
    </source>
</evidence>
<dbReference type="SUPFAM" id="SSF55073">
    <property type="entry name" value="Nucleotide cyclase"/>
    <property type="match status" value="1"/>
</dbReference>
<dbReference type="Gene3D" id="6.10.340.10">
    <property type="match status" value="1"/>
</dbReference>
<protein>
    <submittedName>
        <fullName evidence="4">Diguanylate cyclase/phosphodiesterase</fullName>
    </submittedName>
</protein>
<dbReference type="InterPro" id="IPR003660">
    <property type="entry name" value="HAMP_dom"/>
</dbReference>
<dbReference type="Pfam" id="PF00990">
    <property type="entry name" value="GGDEF"/>
    <property type="match status" value="1"/>
</dbReference>
<evidence type="ECO:0000259" key="1">
    <source>
        <dbReference type="PROSITE" id="PS50883"/>
    </source>
</evidence>
<accession>A0A4R1GA14</accession>
<dbReference type="AlphaFoldDB" id="A0A4R1GA14"/>
<dbReference type="InterPro" id="IPR035919">
    <property type="entry name" value="EAL_sf"/>
</dbReference>
<dbReference type="InterPro" id="IPR052155">
    <property type="entry name" value="Biofilm_reg_signaling"/>
</dbReference>
<dbReference type="SMART" id="SM00267">
    <property type="entry name" value="GGDEF"/>
    <property type="match status" value="1"/>
</dbReference>
<dbReference type="SMART" id="SM00304">
    <property type="entry name" value="HAMP"/>
    <property type="match status" value="1"/>
</dbReference>
<dbReference type="SMART" id="SM00052">
    <property type="entry name" value="EAL"/>
    <property type="match status" value="1"/>
</dbReference>
<dbReference type="OrthoDB" id="8416215at2"/>
<proteinExistence type="predicted"/>
<dbReference type="PANTHER" id="PTHR44757:SF2">
    <property type="entry name" value="BIOFILM ARCHITECTURE MAINTENANCE PROTEIN MBAA"/>
    <property type="match status" value="1"/>
</dbReference>
<feature type="domain" description="GGDEF" evidence="3">
    <location>
        <begin position="306"/>
        <end position="446"/>
    </location>
</feature>
<keyword evidence="5" id="KW-1185">Reference proteome</keyword>
<dbReference type="RefSeq" id="WP_132296217.1">
    <property type="nucleotide sequence ID" value="NZ_SMFU01000012.1"/>
</dbReference>
<gene>
    <name evidence="4" type="ORF">CLV83_3791</name>
</gene>
<sequence length="711" mass="80399">MKRRFSVICRLSLLLTLLSALILLALMMAVDDSLKTYLRESNRADQDKLTEVARRQLEHDAQLLLRSLSDSLRVDIYNQDFSAIGDALERLGKFRNLDYIYVYDHNGSILHDGSADVPLYGEPITSHTPPQLLTGLVEGRFWSGEHLHLNSRVEASGEAFAAITAGFDFTSAFNEIKAHREDMISAEYSLFQNVRKAVLLTFMILLPICMLSAIWITRGMLKPLQVLTNRSSRYAEGERNLTFELHRPDEFGRLGTALERMRQALEESHDQVRQMAYEDTVTNLPNRRWFQNRLSEMMHRSASLDGTFAVLFIDLDHFKQVNDTAGHERGDQLLREVSKRLQTCVQANRLQRGPAAELARLGGDEFVVLLPAIQSAEDAAETARALLGSLAPPFLLYGQYFSISCSIGITLYPDDGISASEILKHADVAMYSAKQHGRNQFAFFQPQMTEEIREHLEIQQGIKEAIDKDYLYLDYQPLYSMESGQMIGAEALLRWRHPIKGLLSPARFIPIIEESDLIEDVTRWVANRAARDLKKILDLREHFSVAINISGAALHQLEMCEYICELKQHLALPDKTLSIEITETSMISHLDSCEAVLRRWKRAGIDIWIDDFGTGYSSLAYLNSLSIDGLKIDQSFVHNLIDGHSRPLIDAMIALADSLSIGTVAEGIETDRQHEELKAMGVEYGQGFGLARPMRIDALMQLLETEENVRP</sequence>
<dbReference type="Proteomes" id="UP000294546">
    <property type="component" value="Unassembled WGS sequence"/>
</dbReference>
<name>A0A4R1GA14_9GAMM</name>
<dbReference type="EMBL" id="SMFU01000012">
    <property type="protein sequence ID" value="TCK03521.1"/>
    <property type="molecule type" value="Genomic_DNA"/>
</dbReference>
<feature type="domain" description="EAL" evidence="1">
    <location>
        <begin position="455"/>
        <end position="707"/>
    </location>
</feature>
<dbReference type="InterPro" id="IPR043128">
    <property type="entry name" value="Rev_trsase/Diguanyl_cyclase"/>
</dbReference>
<dbReference type="SUPFAM" id="SSF141868">
    <property type="entry name" value="EAL domain-like"/>
    <property type="match status" value="1"/>
</dbReference>
<evidence type="ECO:0000313" key="4">
    <source>
        <dbReference type="EMBL" id="TCK03521.1"/>
    </source>
</evidence>
<dbReference type="CDD" id="cd01949">
    <property type="entry name" value="GGDEF"/>
    <property type="match status" value="1"/>
</dbReference>
<evidence type="ECO:0000259" key="2">
    <source>
        <dbReference type="PROSITE" id="PS50885"/>
    </source>
</evidence>
<dbReference type="Gene3D" id="3.30.70.270">
    <property type="match status" value="1"/>
</dbReference>
<feature type="domain" description="HAMP" evidence="2">
    <location>
        <begin position="218"/>
        <end position="270"/>
    </location>
</feature>
<dbReference type="Gene3D" id="3.20.20.450">
    <property type="entry name" value="EAL domain"/>
    <property type="match status" value="1"/>
</dbReference>
<dbReference type="CDD" id="cd06225">
    <property type="entry name" value="HAMP"/>
    <property type="match status" value="1"/>
</dbReference>